<protein>
    <submittedName>
        <fullName evidence="2">N-acetyltransferase family protein</fullName>
    </submittedName>
</protein>
<keyword evidence="3" id="KW-1185">Reference proteome</keyword>
<proteinExistence type="predicted"/>
<dbReference type="InterPro" id="IPR016181">
    <property type="entry name" value="Acyl_CoA_acyltransferase"/>
</dbReference>
<dbReference type="InterPro" id="IPR000182">
    <property type="entry name" value="GNAT_dom"/>
</dbReference>
<accession>A0ABV4P3T7</accession>
<dbReference type="SUPFAM" id="SSF55729">
    <property type="entry name" value="Acyl-CoA N-acyltransferases (Nat)"/>
    <property type="match status" value="1"/>
</dbReference>
<dbReference type="RefSeq" id="WP_371840653.1">
    <property type="nucleotide sequence ID" value="NZ_JBGMEK010000060.1"/>
</dbReference>
<reference evidence="2 3" key="1">
    <citation type="submission" date="2024-08" db="EMBL/GenBank/DDBJ databases">
        <authorList>
            <person name="Ishaq N."/>
        </authorList>
    </citation>
    <scope>NUCLEOTIDE SEQUENCE [LARGE SCALE GENOMIC DNA]</scope>
    <source>
        <strain evidence="2 3">DSM 18651</strain>
    </source>
</reference>
<organism evidence="2 3">
    <name type="scientific">Microbulbifer epialgicus</name>
    <dbReference type="NCBI Taxonomy" id="393907"/>
    <lineage>
        <taxon>Bacteria</taxon>
        <taxon>Pseudomonadati</taxon>
        <taxon>Pseudomonadota</taxon>
        <taxon>Gammaproteobacteria</taxon>
        <taxon>Cellvibrionales</taxon>
        <taxon>Microbulbiferaceae</taxon>
        <taxon>Microbulbifer</taxon>
    </lineage>
</organism>
<evidence type="ECO:0000313" key="3">
    <source>
        <dbReference type="Proteomes" id="UP001569428"/>
    </source>
</evidence>
<evidence type="ECO:0000259" key="1">
    <source>
        <dbReference type="PROSITE" id="PS51186"/>
    </source>
</evidence>
<feature type="domain" description="N-acetyltransferase" evidence="1">
    <location>
        <begin position="1"/>
        <end position="167"/>
    </location>
</feature>
<sequence length="167" mass="18596">MEIREYSDGDWNDVWGILKSVFQAGDTFPNSPDTNEQEAWDYWIKRPKNTFVAIVAIVAIVDSKVVGSYHLKDNQSGLGSHVANAGYIVSPTFRGFGVGYKLAQHSIDHAVSTGYFALQFNLVVSTNNASIALWDKLGFQIVGTLPKAFNHTQKGFVDAYVMFKWLV</sequence>
<gene>
    <name evidence="2" type="ORF">ACCI49_18565</name>
</gene>
<dbReference type="Proteomes" id="UP001569428">
    <property type="component" value="Unassembled WGS sequence"/>
</dbReference>
<dbReference type="Pfam" id="PF00583">
    <property type="entry name" value="Acetyltransf_1"/>
    <property type="match status" value="1"/>
</dbReference>
<dbReference type="PANTHER" id="PTHR43138">
    <property type="entry name" value="ACETYLTRANSFERASE, GNAT FAMILY"/>
    <property type="match status" value="1"/>
</dbReference>
<dbReference type="Gene3D" id="3.40.630.30">
    <property type="match status" value="1"/>
</dbReference>
<name>A0ABV4P3T7_9GAMM</name>
<dbReference type="PROSITE" id="PS51186">
    <property type="entry name" value="GNAT"/>
    <property type="match status" value="1"/>
</dbReference>
<evidence type="ECO:0000313" key="2">
    <source>
        <dbReference type="EMBL" id="MFA0812917.1"/>
    </source>
</evidence>
<dbReference type="InterPro" id="IPR052742">
    <property type="entry name" value="Mito_N-acetyltransferase"/>
</dbReference>
<dbReference type="PANTHER" id="PTHR43138:SF1">
    <property type="entry name" value="N-ACETYLTRANSFERASE ACA1"/>
    <property type="match status" value="1"/>
</dbReference>
<comment type="caution">
    <text evidence="2">The sequence shown here is derived from an EMBL/GenBank/DDBJ whole genome shotgun (WGS) entry which is preliminary data.</text>
</comment>
<dbReference type="CDD" id="cd04301">
    <property type="entry name" value="NAT_SF"/>
    <property type="match status" value="1"/>
</dbReference>
<dbReference type="EMBL" id="JBGMEK010000060">
    <property type="protein sequence ID" value="MFA0812917.1"/>
    <property type="molecule type" value="Genomic_DNA"/>
</dbReference>